<proteinExistence type="predicted"/>
<dbReference type="EMBL" id="LSKU01000001">
    <property type="protein sequence ID" value="KXG43624.1"/>
    <property type="molecule type" value="Genomic_DNA"/>
</dbReference>
<evidence type="ECO:0000313" key="2">
    <source>
        <dbReference type="EMBL" id="KXG43624.1"/>
    </source>
</evidence>
<dbReference type="Pfam" id="PF08858">
    <property type="entry name" value="IDEAL"/>
    <property type="match status" value="1"/>
</dbReference>
<accession>A0A135L3L9</accession>
<protein>
    <recommendedName>
        <fullName evidence="1">IDEAL domain-containing protein</fullName>
    </recommendedName>
</protein>
<evidence type="ECO:0000313" key="3">
    <source>
        <dbReference type="Proteomes" id="UP000070352"/>
    </source>
</evidence>
<dbReference type="Gene3D" id="4.10.810.10">
    <property type="entry name" value="Virus Scaffolding Protein, Chain A"/>
    <property type="match status" value="1"/>
</dbReference>
<dbReference type="SMART" id="SM00914">
    <property type="entry name" value="IDEAL"/>
    <property type="match status" value="1"/>
</dbReference>
<dbReference type="AlphaFoldDB" id="A0A135L3L9"/>
<dbReference type="InterPro" id="IPR027393">
    <property type="entry name" value="Virus_scaffolding_prot_C"/>
</dbReference>
<keyword evidence="3" id="KW-1185">Reference proteome</keyword>
<name>A0A135L3L9_9BACI</name>
<feature type="domain" description="IDEAL" evidence="1">
    <location>
        <begin position="19"/>
        <end position="55"/>
    </location>
</feature>
<organism evidence="2 3">
    <name type="scientific">Tepidibacillus decaturensis</name>
    <dbReference type="NCBI Taxonomy" id="1413211"/>
    <lineage>
        <taxon>Bacteria</taxon>
        <taxon>Bacillati</taxon>
        <taxon>Bacillota</taxon>
        <taxon>Bacilli</taxon>
        <taxon>Bacillales</taxon>
        <taxon>Bacillaceae</taxon>
        <taxon>Tepidibacillus</taxon>
    </lineage>
</organism>
<dbReference type="RefSeq" id="WP_068724355.1">
    <property type="nucleotide sequence ID" value="NZ_LSKU01000001.1"/>
</dbReference>
<reference evidence="2 3" key="1">
    <citation type="submission" date="2016-02" db="EMBL/GenBank/DDBJ databases">
        <title>Draft Genome for Tepidibacillus decaturensis nov. sp. Strain Z9, an Anaerobic, Moderately Thermophilic and Heterotrophic Bacterium from Deep Subsurface of the Illinois Basin, USA.</title>
        <authorList>
            <person name="Dong Y."/>
            <person name="Chang J.Y."/>
            <person name="Sanford R."/>
            <person name="Fouke B.W."/>
        </authorList>
    </citation>
    <scope>NUCLEOTIDE SEQUENCE [LARGE SCALE GENOMIC DNA]</scope>
    <source>
        <strain evidence="2 3">Z9</strain>
    </source>
</reference>
<dbReference type="STRING" id="1413211.U473_06045"/>
<evidence type="ECO:0000259" key="1">
    <source>
        <dbReference type="SMART" id="SM00914"/>
    </source>
</evidence>
<dbReference type="Proteomes" id="UP000070352">
    <property type="component" value="Unassembled WGS sequence"/>
</dbReference>
<sequence>MERQNLVKDSLLDLMAEMVLDKAVRQFNKEQLYAAIDVALIKGDKETFIELTNQLKQLLNEEEK</sequence>
<gene>
    <name evidence="2" type="ORF">U473_06045</name>
</gene>
<comment type="caution">
    <text evidence="2">The sequence shown here is derived from an EMBL/GenBank/DDBJ whole genome shotgun (WGS) entry which is preliminary data.</text>
</comment>
<dbReference type="InterPro" id="IPR014957">
    <property type="entry name" value="IDEAL_dom"/>
</dbReference>